<dbReference type="SUPFAM" id="SSF53448">
    <property type="entry name" value="Nucleotide-diphospho-sugar transferases"/>
    <property type="match status" value="1"/>
</dbReference>
<dbReference type="EMBL" id="LR787020">
    <property type="protein sequence ID" value="CAB3262882.1"/>
    <property type="molecule type" value="mRNA"/>
</dbReference>
<dbReference type="PANTHER" id="PTHR46830">
    <property type="entry name" value="TRANSFERASE, PUTATIVE-RELATED"/>
    <property type="match status" value="1"/>
</dbReference>
<protein>
    <submittedName>
        <fullName evidence="1">Uncharacterized protein LOC100184557</fullName>
    </submittedName>
</protein>
<accession>A0A6F9DHI7</accession>
<gene>
    <name evidence="1" type="primary">LOC100184557-004</name>
</gene>
<dbReference type="Gene3D" id="3.90.550.20">
    <property type="match status" value="1"/>
</dbReference>
<dbReference type="Pfam" id="PF04488">
    <property type="entry name" value="Gly_transf_sug"/>
    <property type="match status" value="1"/>
</dbReference>
<dbReference type="InterPro" id="IPR007577">
    <property type="entry name" value="GlycoTrfase_DXD_sugar-bd_CS"/>
</dbReference>
<evidence type="ECO:0000313" key="1">
    <source>
        <dbReference type="EMBL" id="CAB3262882.1"/>
    </source>
</evidence>
<sequence>MKSFYLKWGLSLCGVLLIVSVYYHHQYGTAVGLVTENTKVDNNRNAPEVFYRHIPIENNVFYNLRTLRLADNSNQYDEANLLDAMQRNCTFSSTLNSSNWVRLPDGRVESIDKYKSRKKSEFMKLKANPTKKSEVRPTVKAFDQNAPANPTGRVKDPKEEINFEANFAEVARERERCNKLGNDNILNIPEVQEEMKQTEYKIPNLVHFIWFSCNPFRIDHYMAVMGALRYQRPRLVLFHTDCEPHGDYWEALKRIAGNKLRVVKRSPPEKIWGLDIKVVEHHADVVRLELMLEVGGMYMDTDSIILNNLDKFRKEDIVLGQETTDAVANGIILSSRNSWFLHRWFWEYKYFRDDIWGHNSVLVPWGIWKYFPDTIHIESNTFCRPNWGELNLLYYDLMDWSKSYVMHLYSRFMASYDGTRERPLKELAVLNTTFGEVARHVIFGDKEVRDITNWIVTCDVKEILYSARP</sequence>
<dbReference type="AlphaFoldDB" id="A0A6F9DHI7"/>
<name>A0A6F9DHI7_9ASCI</name>
<proteinExistence type="evidence at transcript level"/>
<dbReference type="InterPro" id="IPR029044">
    <property type="entry name" value="Nucleotide-diphossugar_trans"/>
</dbReference>
<dbReference type="PANTHER" id="PTHR46830:SF1">
    <property type="entry name" value="ALPHA-1,4-N-ACETYLGLUCOSAMINYLTRANSFERASE"/>
    <property type="match status" value="1"/>
</dbReference>
<organism evidence="1">
    <name type="scientific">Phallusia mammillata</name>
    <dbReference type="NCBI Taxonomy" id="59560"/>
    <lineage>
        <taxon>Eukaryota</taxon>
        <taxon>Metazoa</taxon>
        <taxon>Chordata</taxon>
        <taxon>Tunicata</taxon>
        <taxon>Ascidiacea</taxon>
        <taxon>Phlebobranchia</taxon>
        <taxon>Ascidiidae</taxon>
        <taxon>Phallusia</taxon>
    </lineage>
</organism>
<reference evidence="1" key="1">
    <citation type="submission" date="2020-04" db="EMBL/GenBank/DDBJ databases">
        <authorList>
            <person name="Neveu A P."/>
        </authorList>
    </citation>
    <scope>NUCLEOTIDE SEQUENCE</scope>
    <source>
        <tissue evidence="1">Whole embryo</tissue>
    </source>
</reference>